<sequence>MQQELNAYLGNNKIDEKKDVKHFGLKRTVKNKYIRPVKNCPRMFLSAVLVLCCISMVDSTCSTNPCDISTEKSMIASMVQCMLQSIENKIKASGECTAPVNCPAGWKKYKTNCYFFSPDGKNWHDAAKQCQTMGGYLAKITDSEENSWVVDMITKSVKHKHGYWMGMADFKNEGDWRWVNDSSPVSYSNWRRGNPDNASNEDCGHFWSAANYEWNDAICSIDQMGYICECSDASNCRPSKG</sequence>
<comment type="caution">
    <text evidence="2">The sequence shown here is derived from an EMBL/GenBank/DDBJ whole genome shotgun (WGS) entry which is preliminary data.</text>
</comment>
<dbReference type="CDD" id="cd00037">
    <property type="entry name" value="CLECT"/>
    <property type="match status" value="1"/>
</dbReference>
<dbReference type="PROSITE" id="PS50041">
    <property type="entry name" value="C_TYPE_LECTIN_2"/>
    <property type="match status" value="1"/>
</dbReference>
<reference evidence="2 3" key="1">
    <citation type="journal article" date="2016" name="PLoS ONE">
        <title>A First Insight into the Genome of the Filter-Feeder Mussel Mytilus galloprovincialis.</title>
        <authorList>
            <person name="Murgarella M."/>
            <person name="Puiu D."/>
            <person name="Novoa B."/>
            <person name="Figueras A."/>
            <person name="Posada D."/>
            <person name="Canchaya C."/>
        </authorList>
    </citation>
    <scope>NUCLEOTIDE SEQUENCE [LARGE SCALE GENOMIC DNA]</scope>
    <source>
        <tissue evidence="2">Muscle</tissue>
    </source>
</reference>
<feature type="non-terminal residue" evidence="2">
    <location>
        <position position="1"/>
    </location>
</feature>
<evidence type="ECO:0000259" key="1">
    <source>
        <dbReference type="PROSITE" id="PS50041"/>
    </source>
</evidence>
<dbReference type="InterPro" id="IPR016186">
    <property type="entry name" value="C-type_lectin-like/link_sf"/>
</dbReference>
<dbReference type="EMBL" id="KV582663">
    <property type="protein sequence ID" value="OPL33505.1"/>
    <property type="molecule type" value="Genomic_DNA"/>
</dbReference>
<dbReference type="Gene3D" id="3.10.100.10">
    <property type="entry name" value="Mannose-Binding Protein A, subunit A"/>
    <property type="match status" value="1"/>
</dbReference>
<dbReference type="PANTHER" id="PTHR22803">
    <property type="entry name" value="MANNOSE, PHOSPHOLIPASE, LECTIN RECEPTOR RELATED"/>
    <property type="match status" value="1"/>
</dbReference>
<dbReference type="Pfam" id="PF00059">
    <property type="entry name" value="Lectin_C"/>
    <property type="match status" value="1"/>
</dbReference>
<dbReference type="InterPro" id="IPR050111">
    <property type="entry name" value="C-type_lectin/snaclec_domain"/>
</dbReference>
<feature type="domain" description="C-type lectin" evidence="1">
    <location>
        <begin position="109"/>
        <end position="220"/>
    </location>
</feature>
<dbReference type="AlphaFoldDB" id="A0A3L5TU94"/>
<dbReference type="SMART" id="SM00034">
    <property type="entry name" value="CLECT"/>
    <property type="match status" value="1"/>
</dbReference>
<evidence type="ECO:0000313" key="3">
    <source>
        <dbReference type="Proteomes" id="UP000266721"/>
    </source>
</evidence>
<evidence type="ECO:0000313" key="2">
    <source>
        <dbReference type="EMBL" id="OPL33505.1"/>
    </source>
</evidence>
<organism evidence="2 3">
    <name type="scientific">Mytilus galloprovincialis</name>
    <name type="common">Mediterranean mussel</name>
    <dbReference type="NCBI Taxonomy" id="29158"/>
    <lineage>
        <taxon>Eukaryota</taxon>
        <taxon>Metazoa</taxon>
        <taxon>Spiralia</taxon>
        <taxon>Lophotrochozoa</taxon>
        <taxon>Mollusca</taxon>
        <taxon>Bivalvia</taxon>
        <taxon>Autobranchia</taxon>
        <taxon>Pteriomorphia</taxon>
        <taxon>Mytilida</taxon>
        <taxon>Mytiloidea</taxon>
        <taxon>Mytilidae</taxon>
        <taxon>Mytilinae</taxon>
        <taxon>Mytilus</taxon>
    </lineage>
</organism>
<gene>
    <name evidence="2" type="ORF">AM593_00341</name>
</gene>
<dbReference type="InterPro" id="IPR016187">
    <property type="entry name" value="CTDL_fold"/>
</dbReference>
<name>A0A3L5TU94_MYTGA</name>
<dbReference type="InterPro" id="IPR001304">
    <property type="entry name" value="C-type_lectin-like"/>
</dbReference>
<dbReference type="Proteomes" id="UP000266721">
    <property type="component" value="Unassembled WGS sequence"/>
</dbReference>
<keyword evidence="3" id="KW-1185">Reference proteome</keyword>
<proteinExistence type="predicted"/>
<accession>A0A3L5TU94</accession>
<dbReference type="SUPFAM" id="SSF56436">
    <property type="entry name" value="C-type lectin-like"/>
    <property type="match status" value="1"/>
</dbReference>
<protein>
    <submittedName>
        <fullName evidence="2">Cd209 protein</fullName>
    </submittedName>
</protein>